<proteinExistence type="predicted"/>
<dbReference type="EMBL" id="CP074694">
    <property type="protein sequence ID" value="QVL32336.1"/>
    <property type="molecule type" value="Genomic_DNA"/>
</dbReference>
<evidence type="ECO:0000256" key="1">
    <source>
        <dbReference type="SAM" id="MobiDB-lite"/>
    </source>
</evidence>
<dbReference type="KEGG" id="tsph:KIH39_26475"/>
<sequence>MPPHNALSFEAGQHKDQEILQSHIDSAARSVDRATQDIWKQLMGVIHSDTPHSSAIYFRALAETRKLVPEIFSELTKQFVHLAELSHDLTLKGLVDRLPPQYQRILQERANAVRSMVGQALPGNLNRFHPYRIDELTGETVANEFTRYLFRAPSQQKVGEILRKSGWEGRFTSLTKMGKPEQMATIIQSGFSQGLTPREIARELKPMMENASASARRVARTFGQEIAHSVRMDAYEQLGDLSDGYQIHATHDSNTRPEHMQRDGRKYWKDPTKGQYTTAKMPRPPLEDDGTIAHNCRCWLSVMLAPLRSLRKAA</sequence>
<dbReference type="RefSeq" id="WP_213497195.1">
    <property type="nucleotide sequence ID" value="NZ_CP074694.1"/>
</dbReference>
<keyword evidence="4" id="KW-1185">Reference proteome</keyword>
<evidence type="ECO:0000313" key="4">
    <source>
        <dbReference type="Proteomes" id="UP000676194"/>
    </source>
</evidence>
<protein>
    <recommendedName>
        <fullName evidence="2">Phage head morphogenesis domain-containing protein</fullName>
    </recommendedName>
</protein>
<dbReference type="Pfam" id="PF04233">
    <property type="entry name" value="Phage_Mu_F"/>
    <property type="match status" value="1"/>
</dbReference>
<dbReference type="AlphaFoldDB" id="A0A8E6EYG1"/>
<name>A0A8E6EYG1_9BACT</name>
<dbReference type="InterPro" id="IPR006528">
    <property type="entry name" value="Phage_head_morphogenesis_dom"/>
</dbReference>
<gene>
    <name evidence="3" type="ORF">KIH39_26475</name>
</gene>
<reference evidence="3" key="1">
    <citation type="submission" date="2021-05" db="EMBL/GenBank/DDBJ databases">
        <title>Complete genome sequence of the cellulolytic planctomycete Telmatocola sphagniphila SP2T and characterization of the first cellulase from planctomycetes.</title>
        <authorList>
            <person name="Rakitin A.L."/>
            <person name="Beletsky A.V."/>
            <person name="Naumoff D.G."/>
            <person name="Kulichevskaya I.S."/>
            <person name="Mardanov A.V."/>
            <person name="Ravin N.V."/>
            <person name="Dedysh S.N."/>
        </authorList>
    </citation>
    <scope>NUCLEOTIDE SEQUENCE</scope>
    <source>
        <strain evidence="3">SP2T</strain>
    </source>
</reference>
<dbReference type="Proteomes" id="UP000676194">
    <property type="component" value="Chromosome"/>
</dbReference>
<accession>A0A8E6EYG1</accession>
<evidence type="ECO:0000313" key="3">
    <source>
        <dbReference type="EMBL" id="QVL32336.1"/>
    </source>
</evidence>
<feature type="region of interest" description="Disordered" evidence="1">
    <location>
        <begin position="250"/>
        <end position="285"/>
    </location>
</feature>
<feature type="compositionally biased region" description="Basic and acidic residues" evidence="1">
    <location>
        <begin position="250"/>
        <end position="272"/>
    </location>
</feature>
<organism evidence="3 4">
    <name type="scientific">Telmatocola sphagniphila</name>
    <dbReference type="NCBI Taxonomy" id="1123043"/>
    <lineage>
        <taxon>Bacteria</taxon>
        <taxon>Pseudomonadati</taxon>
        <taxon>Planctomycetota</taxon>
        <taxon>Planctomycetia</taxon>
        <taxon>Gemmatales</taxon>
        <taxon>Gemmataceae</taxon>
    </lineage>
</organism>
<evidence type="ECO:0000259" key="2">
    <source>
        <dbReference type="Pfam" id="PF04233"/>
    </source>
</evidence>
<feature type="domain" description="Phage head morphogenesis" evidence="2">
    <location>
        <begin position="185"/>
        <end position="300"/>
    </location>
</feature>